<protein>
    <submittedName>
        <fullName evidence="2">Uncharacterized protein</fullName>
    </submittedName>
</protein>
<organism evidence="2">
    <name type="scientific">viral metagenome</name>
    <dbReference type="NCBI Taxonomy" id="1070528"/>
    <lineage>
        <taxon>unclassified sequences</taxon>
        <taxon>metagenomes</taxon>
        <taxon>organismal metagenomes</taxon>
    </lineage>
</organism>
<keyword evidence="1" id="KW-1133">Transmembrane helix</keyword>
<proteinExistence type="predicted"/>
<dbReference type="AlphaFoldDB" id="A0A6C0IAV4"/>
<keyword evidence="1" id="KW-0812">Transmembrane</keyword>
<feature type="transmembrane region" description="Helical" evidence="1">
    <location>
        <begin position="109"/>
        <end position="126"/>
    </location>
</feature>
<keyword evidence="1" id="KW-0472">Membrane</keyword>
<accession>A0A6C0IAV4</accession>
<evidence type="ECO:0000256" key="1">
    <source>
        <dbReference type="SAM" id="Phobius"/>
    </source>
</evidence>
<dbReference type="EMBL" id="MN740142">
    <property type="protein sequence ID" value="QHT89535.1"/>
    <property type="molecule type" value="Genomic_DNA"/>
</dbReference>
<name>A0A6C0IAV4_9ZZZZ</name>
<evidence type="ECO:0000313" key="2">
    <source>
        <dbReference type="EMBL" id="QHT89535.1"/>
    </source>
</evidence>
<reference evidence="2" key="1">
    <citation type="journal article" date="2020" name="Nature">
        <title>Giant virus diversity and host interactions through global metagenomics.</title>
        <authorList>
            <person name="Schulz F."/>
            <person name="Roux S."/>
            <person name="Paez-Espino D."/>
            <person name="Jungbluth S."/>
            <person name="Walsh D.A."/>
            <person name="Denef V.J."/>
            <person name="McMahon K.D."/>
            <person name="Konstantinidis K.T."/>
            <person name="Eloe-Fadrosh E.A."/>
            <person name="Kyrpides N.C."/>
            <person name="Woyke T."/>
        </authorList>
    </citation>
    <scope>NUCLEOTIDE SEQUENCE</scope>
    <source>
        <strain evidence="2">GVMAG-M-3300023184-60</strain>
    </source>
</reference>
<sequence>MDKETSDTSANTKEVIKDASAGTDIEKYIEKQIELKINSLLETLPDTIPDALKIKPVYNLTIKQLYKNTLQTMIDIINDIVDVYSKKDYINNNNYIYILLYIFTKNNRTIYVGIILIFLSFIIYFIDGVSM</sequence>